<evidence type="ECO:0000313" key="1">
    <source>
        <dbReference type="EMBL" id="CAF1522420.1"/>
    </source>
</evidence>
<protein>
    <submittedName>
        <fullName evidence="1">Uncharacterized protein</fullName>
    </submittedName>
</protein>
<dbReference type="Proteomes" id="UP000663864">
    <property type="component" value="Unassembled WGS sequence"/>
</dbReference>
<dbReference type="SUPFAM" id="SSF56112">
    <property type="entry name" value="Protein kinase-like (PK-like)"/>
    <property type="match status" value="1"/>
</dbReference>
<dbReference type="EMBL" id="CAJNOT010009005">
    <property type="protein sequence ID" value="CAF1522420.1"/>
    <property type="molecule type" value="Genomic_DNA"/>
</dbReference>
<proteinExistence type="predicted"/>
<gene>
    <name evidence="1" type="ORF">ZHD862_LOCUS38422</name>
</gene>
<organism evidence="1 2">
    <name type="scientific">Rotaria sordida</name>
    <dbReference type="NCBI Taxonomy" id="392033"/>
    <lineage>
        <taxon>Eukaryota</taxon>
        <taxon>Metazoa</taxon>
        <taxon>Spiralia</taxon>
        <taxon>Gnathifera</taxon>
        <taxon>Rotifera</taxon>
        <taxon>Eurotatoria</taxon>
        <taxon>Bdelloidea</taxon>
        <taxon>Philodinida</taxon>
        <taxon>Philodinidae</taxon>
        <taxon>Rotaria</taxon>
    </lineage>
</organism>
<sequence length="29" mass="3135">KKPHTSVSTHGYMAPEVLSKDVAYDTSAD</sequence>
<dbReference type="AlphaFoldDB" id="A0A815UGS3"/>
<dbReference type="InterPro" id="IPR011009">
    <property type="entry name" value="Kinase-like_dom_sf"/>
</dbReference>
<evidence type="ECO:0000313" key="2">
    <source>
        <dbReference type="Proteomes" id="UP000663864"/>
    </source>
</evidence>
<feature type="non-terminal residue" evidence="1">
    <location>
        <position position="1"/>
    </location>
</feature>
<comment type="caution">
    <text evidence="1">The sequence shown here is derived from an EMBL/GenBank/DDBJ whole genome shotgun (WGS) entry which is preliminary data.</text>
</comment>
<name>A0A815UGS3_9BILA</name>
<accession>A0A815UGS3</accession>
<reference evidence="1" key="1">
    <citation type="submission" date="2021-02" db="EMBL/GenBank/DDBJ databases">
        <authorList>
            <person name="Nowell W R."/>
        </authorList>
    </citation>
    <scope>NUCLEOTIDE SEQUENCE</scope>
</reference>